<dbReference type="PANTHER" id="PTHR43479:SF11">
    <property type="entry name" value="ACREF_ENVCD OPERON REPRESSOR-RELATED"/>
    <property type="match status" value="1"/>
</dbReference>
<gene>
    <name evidence="4" type="ORF">AM231_09125</name>
</gene>
<dbReference type="EMBL" id="LIUT01000001">
    <property type="protein sequence ID" value="KOR89290.1"/>
    <property type="molecule type" value="Genomic_DNA"/>
</dbReference>
<dbReference type="InterPro" id="IPR009057">
    <property type="entry name" value="Homeodomain-like_sf"/>
</dbReference>
<evidence type="ECO:0000256" key="1">
    <source>
        <dbReference type="ARBA" id="ARBA00023125"/>
    </source>
</evidence>
<feature type="domain" description="HTH tetR-type" evidence="3">
    <location>
        <begin position="9"/>
        <end position="69"/>
    </location>
</feature>
<keyword evidence="1 2" id="KW-0238">DNA-binding</keyword>
<dbReference type="AlphaFoldDB" id="A0A0M1P4Q1"/>
<accession>A0A0M1P4Q1</accession>
<dbReference type="Pfam" id="PF00440">
    <property type="entry name" value="TetR_N"/>
    <property type="match status" value="1"/>
</dbReference>
<evidence type="ECO:0000313" key="5">
    <source>
        <dbReference type="Proteomes" id="UP000036932"/>
    </source>
</evidence>
<dbReference type="GO" id="GO:0003677">
    <property type="term" value="F:DNA binding"/>
    <property type="evidence" value="ECO:0007669"/>
    <property type="project" value="UniProtKB-UniRule"/>
</dbReference>
<dbReference type="PROSITE" id="PS50977">
    <property type="entry name" value="HTH_TETR_2"/>
    <property type="match status" value="1"/>
</dbReference>
<evidence type="ECO:0000259" key="3">
    <source>
        <dbReference type="PROSITE" id="PS50977"/>
    </source>
</evidence>
<feature type="DNA-binding region" description="H-T-H motif" evidence="2">
    <location>
        <begin position="32"/>
        <end position="51"/>
    </location>
</feature>
<reference evidence="5" key="1">
    <citation type="submission" date="2015-08" db="EMBL/GenBank/DDBJ databases">
        <title>Genome sequencing project for genomic taxonomy and phylogenomics of Bacillus-like bacteria.</title>
        <authorList>
            <person name="Liu B."/>
            <person name="Wang J."/>
            <person name="Zhu Y."/>
            <person name="Liu G."/>
            <person name="Chen Q."/>
            <person name="Chen Z."/>
            <person name="Lan J."/>
            <person name="Che J."/>
            <person name="Ge C."/>
            <person name="Shi H."/>
            <person name="Pan Z."/>
            <person name="Liu X."/>
        </authorList>
    </citation>
    <scope>NUCLEOTIDE SEQUENCE [LARGE SCALE GENOMIC DNA]</scope>
    <source>
        <strain evidence="5">FJAT-22460</strain>
    </source>
</reference>
<dbReference type="InterPro" id="IPR050624">
    <property type="entry name" value="HTH-type_Tx_Regulator"/>
</dbReference>
<dbReference type="SUPFAM" id="SSF46689">
    <property type="entry name" value="Homeodomain-like"/>
    <property type="match status" value="1"/>
</dbReference>
<dbReference type="Proteomes" id="UP000036932">
    <property type="component" value="Unassembled WGS sequence"/>
</dbReference>
<dbReference type="InterPro" id="IPR001647">
    <property type="entry name" value="HTH_TetR"/>
</dbReference>
<dbReference type="RefSeq" id="WP_054402343.1">
    <property type="nucleotide sequence ID" value="NZ_LIUT01000001.1"/>
</dbReference>
<organism evidence="4 5">
    <name type="scientific">Paenibacillus solani</name>
    <dbReference type="NCBI Taxonomy" id="1705565"/>
    <lineage>
        <taxon>Bacteria</taxon>
        <taxon>Bacillati</taxon>
        <taxon>Bacillota</taxon>
        <taxon>Bacilli</taxon>
        <taxon>Bacillales</taxon>
        <taxon>Paenibacillaceae</taxon>
        <taxon>Paenibacillus</taxon>
    </lineage>
</organism>
<dbReference type="PATRIC" id="fig|1705565.3.peg.3794"/>
<dbReference type="OrthoDB" id="9810250at2"/>
<name>A0A0M1P4Q1_9BACL</name>
<dbReference type="PANTHER" id="PTHR43479">
    <property type="entry name" value="ACREF/ENVCD OPERON REPRESSOR-RELATED"/>
    <property type="match status" value="1"/>
</dbReference>
<protein>
    <submittedName>
        <fullName evidence="4">TetR family transcriptional regulator</fullName>
    </submittedName>
</protein>
<keyword evidence="5" id="KW-1185">Reference proteome</keyword>
<evidence type="ECO:0000313" key="4">
    <source>
        <dbReference type="EMBL" id="KOR89290.1"/>
    </source>
</evidence>
<evidence type="ECO:0000256" key="2">
    <source>
        <dbReference type="PROSITE-ProRule" id="PRU00335"/>
    </source>
</evidence>
<proteinExistence type="predicted"/>
<sequence>MKKQPQITEKTRQKFIEVFCELYSQKPIEKISVQEIANKSGYNRSTFYQYFTDIYELLDSVENDLLNDIKKELANKELSIHTVQDTLYCLDKREHLLVLNALLGDYGSARFLKRLKKEITLDQLELNVPQNHSLTPYLIEFYLATSLSLFRLWLQRQKDLSSEEFFKLVENLYSRGITPYFKQ</sequence>
<dbReference type="Gene3D" id="1.10.357.10">
    <property type="entry name" value="Tetracycline Repressor, domain 2"/>
    <property type="match status" value="1"/>
</dbReference>
<comment type="caution">
    <text evidence="4">The sequence shown here is derived from an EMBL/GenBank/DDBJ whole genome shotgun (WGS) entry which is preliminary data.</text>
</comment>